<reference evidence="1 2" key="1">
    <citation type="submission" date="2014-08" db="EMBL/GenBank/DDBJ databases">
        <authorList>
            <person name="Bunnell A."/>
            <person name="Chain P.S."/>
            <person name="Chertkov O."/>
            <person name="Currie B.J."/>
            <person name="Daligault H.E."/>
            <person name="Davenport K.W."/>
            <person name="Davis C."/>
            <person name="Gleasner C.D."/>
            <person name="Johnson S.L."/>
            <person name="Kaestli M."/>
            <person name="Koren S."/>
            <person name="Kunde Y.A."/>
            <person name="Mayo M."/>
            <person name="McMurry K.K."/>
            <person name="Price E.P."/>
            <person name="Reitenga K.G."/>
            <person name="Robison R."/>
            <person name="Rosovitz M.J."/>
            <person name="Sarovich D.S."/>
            <person name="Teshima H."/>
        </authorList>
    </citation>
    <scope>NUCLEOTIDE SEQUENCE [LARGE SCALE GENOMIC DNA]</scope>
    <source>
        <strain evidence="1 2">MSHR44</strain>
    </source>
</reference>
<sequence length="545" mass="60011">MNDQQQSRADALTKLVESYGHALIKQRSEEASAILEMIHGFAASSAEHPAAAPIIPTPADKRAAFEAWWTRDVPIEYRSMLPLLLQRNAKGEYDNPRCEGAWEIWQASAAASPAASEPLGWIAEGIDGYSKPTHYMNKDESMVRAYAGRLFGKMTVRPLSYADAPMVPGADAVAWVRKHPDTRALSGDWLWNDAIEQCRKDSGVWFPLGFLGARPALPEEPAAIHQVIHQVWVEETSSWTDVTPAYYAERQPSNRRRVYYAPQPAQADAPAEAREPIAWVTDDDRAITAAQKQRALADGGATASSVRPYSIPCYAVSAPADAGEAREPIGPHDLSTTAGGRSYVAEFFAKRLRRHDFGRYITGQLAADFACSLAAYLRDHDHAAADAGEAQPYAYVAPVSNYATRNKIVADRIGGLIPVYTAQPAARVASLTDAARDMLAERRRQVEAEGWTPKHDDEHDKGEMARAAACYALHAGSCFAWRADAYQSAKPHEGNPAAQNSLWPWDMQWWKPKDPRRDLVRAGALILAELERLDRATLLNGADKS</sequence>
<dbReference type="InterPro" id="IPR058601">
    <property type="entry name" value="Phage_phiTE_015-like"/>
</dbReference>
<dbReference type="RefSeq" id="WP_052142478.1">
    <property type="nucleotide sequence ID" value="NZ_KN323088.1"/>
</dbReference>
<comment type="caution">
    <text evidence="1">The sequence shown here is derived from an EMBL/GenBank/DDBJ whole genome shotgun (WGS) entry which is preliminary data.</text>
</comment>
<evidence type="ECO:0000313" key="1">
    <source>
        <dbReference type="EMBL" id="KGX08109.1"/>
    </source>
</evidence>
<dbReference type="Proteomes" id="UP000030475">
    <property type="component" value="Unassembled WGS sequence"/>
</dbReference>
<name>A0AA40JDA6_BURPE</name>
<gene>
    <name evidence="1" type="ORF">Y036_638</name>
</gene>
<dbReference type="EMBL" id="JQIM01000010">
    <property type="protein sequence ID" value="KGX08109.1"/>
    <property type="molecule type" value="Genomic_DNA"/>
</dbReference>
<evidence type="ECO:0000313" key="2">
    <source>
        <dbReference type="Proteomes" id="UP000030475"/>
    </source>
</evidence>
<accession>A0AA40JDA6</accession>
<dbReference type="Pfam" id="PF26207">
    <property type="entry name" value="Phage_phiTE_015"/>
    <property type="match status" value="1"/>
</dbReference>
<organism evidence="1 2">
    <name type="scientific">Burkholderia pseudomallei</name>
    <name type="common">Pseudomonas pseudomallei</name>
    <dbReference type="NCBI Taxonomy" id="28450"/>
    <lineage>
        <taxon>Bacteria</taxon>
        <taxon>Pseudomonadati</taxon>
        <taxon>Pseudomonadota</taxon>
        <taxon>Betaproteobacteria</taxon>
        <taxon>Burkholderiales</taxon>
        <taxon>Burkholderiaceae</taxon>
        <taxon>Burkholderia</taxon>
        <taxon>pseudomallei group</taxon>
    </lineage>
</organism>
<protein>
    <submittedName>
        <fullName evidence="1">Uncharacterized protein</fullName>
    </submittedName>
</protein>
<proteinExistence type="predicted"/>
<dbReference type="AlphaFoldDB" id="A0AA40JDA6"/>